<evidence type="ECO:0000313" key="15">
    <source>
        <dbReference type="Proteomes" id="UP001157911"/>
    </source>
</evidence>
<proteinExistence type="inferred from homology"/>
<dbReference type="RefSeq" id="WP_283399972.1">
    <property type="nucleotide sequence ID" value="NZ_FXUB01000001.1"/>
</dbReference>
<dbReference type="PANTHER" id="PTHR30069:SF29">
    <property type="entry name" value="HEMOGLOBIN AND HEMOGLOBIN-HAPTOGLOBIN-BINDING PROTEIN 1-RELATED"/>
    <property type="match status" value="1"/>
</dbReference>
<keyword evidence="4" id="KW-0812">Transmembrane</keyword>
<dbReference type="PANTHER" id="PTHR30069">
    <property type="entry name" value="TONB-DEPENDENT OUTER MEMBRANE RECEPTOR"/>
    <property type="match status" value="1"/>
</dbReference>
<keyword evidence="6 10" id="KW-0798">TonB box</keyword>
<keyword evidence="9" id="KW-0998">Cell outer membrane</keyword>
<organism evidence="14 15">
    <name type="scientific">Desulfurobacterium pacificum</name>
    <dbReference type="NCBI Taxonomy" id="240166"/>
    <lineage>
        <taxon>Bacteria</taxon>
        <taxon>Pseudomonadati</taxon>
        <taxon>Aquificota</taxon>
        <taxon>Aquificia</taxon>
        <taxon>Desulfurobacteriales</taxon>
        <taxon>Desulfurobacteriaceae</taxon>
        <taxon>Desulfurobacterium</taxon>
    </lineage>
</organism>
<protein>
    <submittedName>
        <fullName evidence="14">Iron complex outermembrane recepter protein</fullName>
    </submittedName>
</protein>
<evidence type="ECO:0000256" key="4">
    <source>
        <dbReference type="ARBA" id="ARBA00022692"/>
    </source>
</evidence>
<keyword evidence="2" id="KW-0813">Transport</keyword>
<evidence type="ECO:0000313" key="14">
    <source>
        <dbReference type="EMBL" id="SMP07246.1"/>
    </source>
</evidence>
<gene>
    <name evidence="14" type="ORF">SAMN06265339_0467</name>
</gene>
<evidence type="ECO:0000256" key="10">
    <source>
        <dbReference type="RuleBase" id="RU003357"/>
    </source>
</evidence>
<name>A0ABY1NEQ5_9BACT</name>
<dbReference type="InterPro" id="IPR012910">
    <property type="entry name" value="Plug_dom"/>
</dbReference>
<dbReference type="InterPro" id="IPR000531">
    <property type="entry name" value="Beta-barrel_TonB"/>
</dbReference>
<keyword evidence="5 11" id="KW-0732">Signal</keyword>
<dbReference type="EMBL" id="FXUB01000001">
    <property type="protein sequence ID" value="SMP07246.1"/>
    <property type="molecule type" value="Genomic_DNA"/>
</dbReference>
<evidence type="ECO:0000256" key="5">
    <source>
        <dbReference type="ARBA" id="ARBA00022729"/>
    </source>
</evidence>
<dbReference type="InterPro" id="IPR039426">
    <property type="entry name" value="TonB-dep_rcpt-like"/>
</dbReference>
<dbReference type="InterPro" id="IPR036942">
    <property type="entry name" value="Beta-barrel_TonB_sf"/>
</dbReference>
<feature type="domain" description="TonB-dependent receptor plug" evidence="13">
    <location>
        <begin position="46"/>
        <end position="131"/>
    </location>
</feature>
<sequence length="667" mass="74528">MRYLLLISTVLAAFTAAQGAEITIEGKSLTNAQVKLPVKNEADENAVIESLELLPGVSLNLLSPSPSPQDRLLLRGFSPERVFVYYGDYPLNGSGIRGNYYVDLSSVPSEDVKRIDVIYGNSVIYGSNPGGNVIFEPPGFPIKRETKLQGFTGSYGTVGGNFIFRNSYGTTGIDIRTGAFRTSGYLRNDFTNRWDGTVTVYKLLNDRTSVKFFAQRINLKKGMPVLNDPSNPATNYDSDYPVVKETYFSLACAPFCKLKLIENPGSNFIQRNTTRFGSTVSYDTGNGLISTSLYLNRSFKSEDYYGFFKTPAGVKLTAMHFEGTDDRTYGLRNVWEDFSFYGLSGTAGVEFQNSGHGEIDKNTSVLAPENYNALRRYAGFFSLKKELRVSSVSFNFNGGLRIERWKGNVPYPAPSPSGTEFLPSLSLGVKLGKVKFGIGAGRVYRAPKAEELLWYSKEYQALKAIGRAYDLKAERGWDYELSASTVLSGISLTARAYYYDIKDFIVSNFYAAQTLLGRTFPDRIIENLDYYKVKGIELAGNFNPYSWCKLYASYAYQTSNVADSDLTPDKTPDPSVLVPKHKLVTEAVLGGKDSFVTLKGTFYSKRKGYDVEKVPGFGVFDLSYNFKPVENVSFVFKVNNLFNKKYFYVENYQMPGRNYLISMNVAF</sequence>
<dbReference type="Gene3D" id="2.40.170.20">
    <property type="entry name" value="TonB-dependent receptor, beta-barrel domain"/>
    <property type="match status" value="1"/>
</dbReference>
<evidence type="ECO:0000256" key="3">
    <source>
        <dbReference type="ARBA" id="ARBA00022452"/>
    </source>
</evidence>
<evidence type="ECO:0000259" key="13">
    <source>
        <dbReference type="Pfam" id="PF07715"/>
    </source>
</evidence>
<dbReference type="Pfam" id="PF00593">
    <property type="entry name" value="TonB_dep_Rec_b-barrel"/>
    <property type="match status" value="1"/>
</dbReference>
<comment type="subcellular location">
    <subcellularLocation>
        <location evidence="1">Cell outer membrane</location>
        <topology evidence="1">Multi-pass membrane protein</topology>
    </subcellularLocation>
</comment>
<comment type="caution">
    <text evidence="14">The sequence shown here is derived from an EMBL/GenBank/DDBJ whole genome shotgun (WGS) entry which is preliminary data.</text>
</comment>
<dbReference type="InterPro" id="IPR037066">
    <property type="entry name" value="Plug_dom_sf"/>
</dbReference>
<evidence type="ECO:0000256" key="7">
    <source>
        <dbReference type="ARBA" id="ARBA00023136"/>
    </source>
</evidence>
<evidence type="ECO:0000256" key="9">
    <source>
        <dbReference type="ARBA" id="ARBA00023237"/>
    </source>
</evidence>
<keyword evidence="8" id="KW-0675">Receptor</keyword>
<evidence type="ECO:0000256" key="1">
    <source>
        <dbReference type="ARBA" id="ARBA00004571"/>
    </source>
</evidence>
<dbReference type="Pfam" id="PF07715">
    <property type="entry name" value="Plug"/>
    <property type="match status" value="1"/>
</dbReference>
<evidence type="ECO:0000256" key="8">
    <source>
        <dbReference type="ARBA" id="ARBA00023170"/>
    </source>
</evidence>
<reference evidence="14 15" key="1">
    <citation type="submission" date="2017-05" db="EMBL/GenBank/DDBJ databases">
        <authorList>
            <person name="Varghese N."/>
            <person name="Submissions S."/>
        </authorList>
    </citation>
    <scope>NUCLEOTIDE SEQUENCE [LARGE SCALE GENOMIC DNA]</scope>
    <source>
        <strain evidence="14 15">DSM 15522</strain>
    </source>
</reference>
<evidence type="ECO:0000259" key="12">
    <source>
        <dbReference type="Pfam" id="PF00593"/>
    </source>
</evidence>
<keyword evidence="7 10" id="KW-0472">Membrane</keyword>
<accession>A0ABY1NEQ5</accession>
<feature type="signal peptide" evidence="11">
    <location>
        <begin position="1"/>
        <end position="19"/>
    </location>
</feature>
<evidence type="ECO:0000256" key="6">
    <source>
        <dbReference type="ARBA" id="ARBA00023077"/>
    </source>
</evidence>
<dbReference type="SUPFAM" id="SSF56935">
    <property type="entry name" value="Porins"/>
    <property type="match status" value="1"/>
</dbReference>
<dbReference type="Gene3D" id="2.170.130.10">
    <property type="entry name" value="TonB-dependent receptor, plug domain"/>
    <property type="match status" value="1"/>
</dbReference>
<keyword evidence="3" id="KW-1134">Transmembrane beta strand</keyword>
<evidence type="ECO:0000256" key="11">
    <source>
        <dbReference type="SAM" id="SignalP"/>
    </source>
</evidence>
<feature type="domain" description="TonB-dependent receptor-like beta-barrel" evidence="12">
    <location>
        <begin position="269"/>
        <end position="641"/>
    </location>
</feature>
<comment type="similarity">
    <text evidence="10">Belongs to the TonB-dependent receptor family.</text>
</comment>
<dbReference type="Proteomes" id="UP001157911">
    <property type="component" value="Unassembled WGS sequence"/>
</dbReference>
<keyword evidence="15" id="KW-1185">Reference proteome</keyword>
<feature type="chain" id="PRO_5045463799" evidence="11">
    <location>
        <begin position="20"/>
        <end position="667"/>
    </location>
</feature>
<evidence type="ECO:0000256" key="2">
    <source>
        <dbReference type="ARBA" id="ARBA00022448"/>
    </source>
</evidence>